<gene>
    <name evidence="6" type="ORF">PFICI_01011</name>
</gene>
<proteinExistence type="inferred from homology"/>
<name>W3XMB5_PESFW</name>
<dbReference type="Proteomes" id="UP000030651">
    <property type="component" value="Unassembled WGS sequence"/>
</dbReference>
<protein>
    <recommendedName>
        <fullName evidence="5">Metallo-beta-lactamase domain-containing protein</fullName>
    </recommendedName>
</protein>
<evidence type="ECO:0000313" key="6">
    <source>
        <dbReference type="EMBL" id="ETS87183.1"/>
    </source>
</evidence>
<keyword evidence="2" id="KW-0479">Metal-binding</keyword>
<dbReference type="InterPro" id="IPR051013">
    <property type="entry name" value="MBL_superfamily_lactonases"/>
</dbReference>
<dbReference type="EMBL" id="KI912109">
    <property type="protein sequence ID" value="ETS87183.1"/>
    <property type="molecule type" value="Genomic_DNA"/>
</dbReference>
<organism evidence="6 7">
    <name type="scientific">Pestalotiopsis fici (strain W106-1 / CGMCC3.15140)</name>
    <dbReference type="NCBI Taxonomy" id="1229662"/>
    <lineage>
        <taxon>Eukaryota</taxon>
        <taxon>Fungi</taxon>
        <taxon>Dikarya</taxon>
        <taxon>Ascomycota</taxon>
        <taxon>Pezizomycotina</taxon>
        <taxon>Sordariomycetes</taxon>
        <taxon>Xylariomycetidae</taxon>
        <taxon>Amphisphaeriales</taxon>
        <taxon>Sporocadaceae</taxon>
        <taxon>Pestalotiopsis</taxon>
    </lineage>
</organism>
<dbReference type="SMART" id="SM00849">
    <property type="entry name" value="Lactamase_B"/>
    <property type="match status" value="1"/>
</dbReference>
<dbReference type="CDD" id="cd07730">
    <property type="entry name" value="metallo-hydrolase-like_MBL-fold"/>
    <property type="match status" value="1"/>
</dbReference>
<dbReference type="AlphaFoldDB" id="W3XMB5"/>
<dbReference type="KEGG" id="pfy:PFICI_01011"/>
<accession>W3XMB5</accession>
<dbReference type="InterPro" id="IPR036866">
    <property type="entry name" value="RibonucZ/Hydroxyglut_hydro"/>
</dbReference>
<feature type="domain" description="Metallo-beta-lactamase" evidence="5">
    <location>
        <begin position="50"/>
        <end position="279"/>
    </location>
</feature>
<dbReference type="RefSeq" id="XP_007827783.1">
    <property type="nucleotide sequence ID" value="XM_007829592.1"/>
</dbReference>
<evidence type="ECO:0000256" key="1">
    <source>
        <dbReference type="ARBA" id="ARBA00007749"/>
    </source>
</evidence>
<dbReference type="PANTHER" id="PTHR42978">
    <property type="entry name" value="QUORUM-QUENCHING LACTONASE YTNP-RELATED-RELATED"/>
    <property type="match status" value="1"/>
</dbReference>
<dbReference type="Gene3D" id="3.60.15.10">
    <property type="entry name" value="Ribonuclease Z/Hydroxyacylglutathione hydrolase-like"/>
    <property type="match status" value="1"/>
</dbReference>
<evidence type="ECO:0000256" key="4">
    <source>
        <dbReference type="ARBA" id="ARBA00022833"/>
    </source>
</evidence>
<evidence type="ECO:0000313" key="7">
    <source>
        <dbReference type="Proteomes" id="UP000030651"/>
    </source>
</evidence>
<dbReference type="Pfam" id="PF00753">
    <property type="entry name" value="Lactamase_B"/>
    <property type="match status" value="1"/>
</dbReference>
<keyword evidence="7" id="KW-1185">Reference proteome</keyword>
<dbReference type="GO" id="GO:0016787">
    <property type="term" value="F:hydrolase activity"/>
    <property type="evidence" value="ECO:0007669"/>
    <property type="project" value="UniProtKB-KW"/>
</dbReference>
<comment type="similarity">
    <text evidence="1">Belongs to the metallo-beta-lactamase superfamily.</text>
</comment>
<dbReference type="InterPro" id="IPR001279">
    <property type="entry name" value="Metallo-B-lactamas"/>
</dbReference>
<dbReference type="PANTHER" id="PTHR42978:SF5">
    <property type="entry name" value="METALLO-BETA-LACTAMASE DOMAIN-CONTAINING PROTEIN"/>
    <property type="match status" value="1"/>
</dbReference>
<dbReference type="GO" id="GO:0046872">
    <property type="term" value="F:metal ion binding"/>
    <property type="evidence" value="ECO:0007669"/>
    <property type="project" value="UniProtKB-KW"/>
</dbReference>
<dbReference type="InParanoid" id="W3XMB5"/>
<evidence type="ECO:0000259" key="5">
    <source>
        <dbReference type="SMART" id="SM00849"/>
    </source>
</evidence>
<evidence type="ECO:0000256" key="2">
    <source>
        <dbReference type="ARBA" id="ARBA00022723"/>
    </source>
</evidence>
<dbReference type="OMA" id="NIFPVMA"/>
<dbReference type="HOGENOM" id="CLU_030571_1_0_1"/>
<keyword evidence="4" id="KW-0862">Zinc</keyword>
<dbReference type="eggNOG" id="ENOG502S1A6">
    <property type="taxonomic scope" value="Eukaryota"/>
</dbReference>
<keyword evidence="3" id="KW-0378">Hydrolase</keyword>
<reference evidence="7" key="1">
    <citation type="journal article" date="2015" name="BMC Genomics">
        <title>Genomic and transcriptomic analysis of the endophytic fungus Pestalotiopsis fici reveals its lifestyle and high potential for synthesis of natural products.</title>
        <authorList>
            <person name="Wang X."/>
            <person name="Zhang X."/>
            <person name="Liu L."/>
            <person name="Xiang M."/>
            <person name="Wang W."/>
            <person name="Sun X."/>
            <person name="Che Y."/>
            <person name="Guo L."/>
            <person name="Liu G."/>
            <person name="Guo L."/>
            <person name="Wang C."/>
            <person name="Yin W.B."/>
            <person name="Stadler M."/>
            <person name="Zhang X."/>
            <person name="Liu X."/>
        </authorList>
    </citation>
    <scope>NUCLEOTIDE SEQUENCE [LARGE SCALE GENOMIC DNA]</scope>
    <source>
        <strain evidence="7">W106-1 / CGMCC3.15140</strain>
    </source>
</reference>
<dbReference type="SUPFAM" id="SSF56281">
    <property type="entry name" value="Metallo-hydrolase/oxidoreductase"/>
    <property type="match status" value="1"/>
</dbReference>
<evidence type="ECO:0000256" key="3">
    <source>
        <dbReference type="ARBA" id="ARBA00022801"/>
    </source>
</evidence>
<dbReference type="OrthoDB" id="10250730at2759"/>
<sequence length="378" mass="41440">MATPAPELNIPPSTATVNVSIINTTGTIRGVNTWKFVEPSIKGHDWLSTPCYAFLIQHPTLNRSLVFDLGIKKDLENLPPHLLERFKQSGYTVDVPKHVREILDEGGVDTKSIEAVIWSHWHFDHTGNPSTFDPNTKLIVGPGCKEKIFPGYPDNPTAAFLQKDVEGREIVSLDFAQAPLAIGRFDAIDYFGDGSFYLLDSPGHAVGHVCGLARVTTSAHPNDNDSFILMGGDAVHHGGELRPHPYLPLPGAIAPHPFTAAAHAACPGELFETVLRDGRDQPFYLPAAPPSVHYDVPEMIESIKKLQECDAHDNILVVPAHDAALLSIADFFPHYANDFAAKGWVKKARWAFLKDFAEAVGYKGEIANPYDFSPVVKN</sequence>
<dbReference type="GeneID" id="19266024"/>